<dbReference type="CDD" id="cd06564">
    <property type="entry name" value="GH20_DspB_LnbB-like"/>
    <property type="match status" value="1"/>
</dbReference>
<dbReference type="SUPFAM" id="SSF51445">
    <property type="entry name" value="(Trans)glycosidases"/>
    <property type="match status" value="1"/>
</dbReference>
<dbReference type="EC" id="3.2.1.52" evidence="3"/>
<evidence type="ECO:0000256" key="2">
    <source>
        <dbReference type="ARBA" id="ARBA00006285"/>
    </source>
</evidence>
<dbReference type="GO" id="GO:0005975">
    <property type="term" value="P:carbohydrate metabolic process"/>
    <property type="evidence" value="ECO:0007669"/>
    <property type="project" value="InterPro"/>
</dbReference>
<evidence type="ECO:0000313" key="7">
    <source>
        <dbReference type="EMBL" id="KAF9404526.1"/>
    </source>
</evidence>
<dbReference type="Pfam" id="PF00728">
    <property type="entry name" value="Glyco_hydro_20"/>
    <property type="match status" value="1"/>
</dbReference>
<dbReference type="Gene3D" id="3.20.20.80">
    <property type="entry name" value="Glycosidases"/>
    <property type="match status" value="1"/>
</dbReference>
<dbReference type="EMBL" id="JACKWZ010000952">
    <property type="protein sequence ID" value="KAF9404526.1"/>
    <property type="molecule type" value="Genomic_DNA"/>
</dbReference>
<feature type="domain" description="Glycoside hydrolase family 20 catalytic" evidence="6">
    <location>
        <begin position="5"/>
        <end position="298"/>
    </location>
</feature>
<dbReference type="InterPro" id="IPR015883">
    <property type="entry name" value="Glyco_hydro_20_cat"/>
</dbReference>
<proteinExistence type="inferred from homology"/>
<evidence type="ECO:0000259" key="6">
    <source>
        <dbReference type="Pfam" id="PF00728"/>
    </source>
</evidence>
<keyword evidence="4" id="KW-0378">Hydrolase</keyword>
<comment type="catalytic activity">
    <reaction evidence="1">
        <text>Hydrolysis of terminal non-reducing N-acetyl-D-hexosamine residues in N-acetyl-beta-D-hexosaminides.</text>
        <dbReference type="EC" id="3.2.1.52"/>
    </reaction>
</comment>
<dbReference type="Proteomes" id="UP000648187">
    <property type="component" value="Unassembled WGS sequence"/>
</dbReference>
<keyword evidence="8" id="KW-1185">Reference proteome</keyword>
<evidence type="ECO:0000256" key="1">
    <source>
        <dbReference type="ARBA" id="ARBA00001231"/>
    </source>
</evidence>
<dbReference type="InterPro" id="IPR025705">
    <property type="entry name" value="Beta_hexosaminidase_sua/sub"/>
</dbReference>
<evidence type="ECO:0000313" key="8">
    <source>
        <dbReference type="Proteomes" id="UP000648187"/>
    </source>
</evidence>
<name>A0A835L1M0_SPOEX</name>
<dbReference type="AlphaFoldDB" id="A0A835L1M0"/>
<reference evidence="7" key="1">
    <citation type="submission" date="2020-08" db="EMBL/GenBank/DDBJ databases">
        <title>Spodoptera exigua strain:BAW_Kor-Di-RS1 Genome sequencing and assembly.</title>
        <authorList>
            <person name="Kim J."/>
            <person name="Nam H.Y."/>
            <person name="Kwon M."/>
            <person name="Choi J.H."/>
            <person name="Cho S.R."/>
            <person name="Kim G.-H."/>
        </authorList>
    </citation>
    <scope>NUCLEOTIDE SEQUENCE</scope>
    <source>
        <strain evidence="7">BAW_Kor-Di-RS1</strain>
        <tissue evidence="7">Whole-body</tissue>
    </source>
</reference>
<accession>A0A835L1M0</accession>
<dbReference type="PANTHER" id="PTHR43678">
    <property type="entry name" value="PUTATIVE (AFU_ORTHOLOGUE AFUA_2G00640)-RELATED"/>
    <property type="match status" value="1"/>
</dbReference>
<evidence type="ECO:0000256" key="4">
    <source>
        <dbReference type="ARBA" id="ARBA00022801"/>
    </source>
</evidence>
<evidence type="ECO:0000256" key="3">
    <source>
        <dbReference type="ARBA" id="ARBA00012663"/>
    </source>
</evidence>
<dbReference type="PRINTS" id="PR00738">
    <property type="entry name" value="GLHYDRLASE20"/>
</dbReference>
<feature type="active site" description="Proton donor" evidence="5">
    <location>
        <position position="153"/>
    </location>
</feature>
<dbReference type="InterPro" id="IPR052764">
    <property type="entry name" value="GH20_Enzymes"/>
</dbReference>
<comment type="caution">
    <text evidence="7">The sequence shown here is derived from an EMBL/GenBank/DDBJ whole genome shotgun (WGS) entry which is preliminary data.</text>
</comment>
<evidence type="ECO:0000256" key="5">
    <source>
        <dbReference type="PIRSR" id="PIRSR625705-1"/>
    </source>
</evidence>
<comment type="similarity">
    <text evidence="2">Belongs to the glycosyl hydrolase 20 family.</text>
</comment>
<sequence length="323" mass="37781">MLKERILMLDIGRKYFSLEMLLQLIDQMAQYKFNYLQLHFSENEGFRIESHAYPELVSEQFLTWKEVQLLIGYAADLSIEIIPDLDTPGHMAQLLKEKPEWQLTRKTLNNDSQKLASALDITNEAAVNFALSLYEEYAELFSKSRYFHIGADEFVEFDQIENYPALAQNGFVQFEKYVNKVAEVVSARGFIPRVWNDAFFRQGRDSHLSKEIEITYWTKWHKNMAPVQTFLDKGYSVLNFNDNYLYYVLGENAGYTYPTADKIKNNWQPQLFASNQLVTEKEMEQVKGSALAVWCDLPEAKSENEILNDLKKLMQEFAAHFYE</sequence>
<gene>
    <name evidence="7" type="ORF">HW555_014292</name>
</gene>
<organism evidence="7 8">
    <name type="scientific">Spodoptera exigua</name>
    <name type="common">Beet armyworm</name>
    <name type="synonym">Noctua fulgens</name>
    <dbReference type="NCBI Taxonomy" id="7107"/>
    <lineage>
        <taxon>Eukaryota</taxon>
        <taxon>Metazoa</taxon>
        <taxon>Ecdysozoa</taxon>
        <taxon>Arthropoda</taxon>
        <taxon>Hexapoda</taxon>
        <taxon>Insecta</taxon>
        <taxon>Pterygota</taxon>
        <taxon>Neoptera</taxon>
        <taxon>Endopterygota</taxon>
        <taxon>Lepidoptera</taxon>
        <taxon>Glossata</taxon>
        <taxon>Ditrysia</taxon>
        <taxon>Noctuoidea</taxon>
        <taxon>Noctuidae</taxon>
        <taxon>Amphipyrinae</taxon>
        <taxon>Spodoptera</taxon>
    </lineage>
</organism>
<dbReference type="InterPro" id="IPR017853">
    <property type="entry name" value="GH"/>
</dbReference>
<dbReference type="PANTHER" id="PTHR43678:SF1">
    <property type="entry name" value="BETA-N-ACETYLHEXOSAMINIDASE"/>
    <property type="match status" value="1"/>
</dbReference>
<protein>
    <recommendedName>
        <fullName evidence="3">beta-N-acetylhexosaminidase</fullName>
        <ecNumber evidence="3">3.2.1.52</ecNumber>
    </recommendedName>
</protein>
<dbReference type="GO" id="GO:0004563">
    <property type="term" value="F:beta-N-acetylhexosaminidase activity"/>
    <property type="evidence" value="ECO:0007669"/>
    <property type="project" value="UniProtKB-EC"/>
</dbReference>